<comment type="caution">
    <text evidence="1">The sequence shown here is derived from an EMBL/GenBank/DDBJ whole genome shotgun (WGS) entry which is preliminary data.</text>
</comment>
<dbReference type="EMBL" id="CM046388">
    <property type="protein sequence ID" value="KAI8574682.1"/>
    <property type="molecule type" value="Genomic_DNA"/>
</dbReference>
<sequence length="104" mass="11436">MWLEIGLAQEVGSQGLSSGLPIPSLELGHGLRAKALGSRLLEWGKPRQAGFTEQRPPPAPVGGRITGRYFSEPLMPPRPLSIQQPLFCQVFSLFPFLTVYVHLN</sequence>
<keyword evidence="2" id="KW-1185">Reference proteome</keyword>
<evidence type="ECO:0000313" key="1">
    <source>
        <dbReference type="EMBL" id="KAI8574682.1"/>
    </source>
</evidence>
<gene>
    <name evidence="1" type="ORF">RHMOL_Rhmol01G0373600</name>
</gene>
<accession>A0ACC0QBS3</accession>
<reference evidence="1" key="1">
    <citation type="submission" date="2022-02" db="EMBL/GenBank/DDBJ databases">
        <title>Plant Genome Project.</title>
        <authorList>
            <person name="Zhang R.-G."/>
        </authorList>
    </citation>
    <scope>NUCLEOTIDE SEQUENCE</scope>
    <source>
        <strain evidence="1">AT1</strain>
    </source>
</reference>
<evidence type="ECO:0000313" key="2">
    <source>
        <dbReference type="Proteomes" id="UP001062846"/>
    </source>
</evidence>
<protein>
    <submittedName>
        <fullName evidence="1">Uncharacterized protein</fullName>
    </submittedName>
</protein>
<organism evidence="1 2">
    <name type="scientific">Rhododendron molle</name>
    <name type="common">Chinese azalea</name>
    <name type="synonym">Azalea mollis</name>
    <dbReference type="NCBI Taxonomy" id="49168"/>
    <lineage>
        <taxon>Eukaryota</taxon>
        <taxon>Viridiplantae</taxon>
        <taxon>Streptophyta</taxon>
        <taxon>Embryophyta</taxon>
        <taxon>Tracheophyta</taxon>
        <taxon>Spermatophyta</taxon>
        <taxon>Magnoliopsida</taxon>
        <taxon>eudicotyledons</taxon>
        <taxon>Gunneridae</taxon>
        <taxon>Pentapetalae</taxon>
        <taxon>asterids</taxon>
        <taxon>Ericales</taxon>
        <taxon>Ericaceae</taxon>
        <taxon>Ericoideae</taxon>
        <taxon>Rhodoreae</taxon>
        <taxon>Rhododendron</taxon>
    </lineage>
</organism>
<dbReference type="Proteomes" id="UP001062846">
    <property type="component" value="Chromosome 1"/>
</dbReference>
<name>A0ACC0QBS3_RHOML</name>
<proteinExistence type="predicted"/>